<evidence type="ECO:0000256" key="1">
    <source>
        <dbReference type="SAM" id="Phobius"/>
    </source>
</evidence>
<dbReference type="Proteomes" id="UP000236151">
    <property type="component" value="Unassembled WGS sequence"/>
</dbReference>
<keyword evidence="1" id="KW-0812">Transmembrane</keyword>
<dbReference type="Gene3D" id="3.30.450.20">
    <property type="entry name" value="PAS domain"/>
    <property type="match status" value="1"/>
</dbReference>
<dbReference type="CDD" id="cd00130">
    <property type="entry name" value="PAS"/>
    <property type="match status" value="1"/>
</dbReference>
<dbReference type="SUPFAM" id="SSF55785">
    <property type="entry name" value="PYP-like sensor domain (PAS domain)"/>
    <property type="match status" value="1"/>
</dbReference>
<dbReference type="GO" id="GO:0006355">
    <property type="term" value="P:regulation of DNA-templated transcription"/>
    <property type="evidence" value="ECO:0007669"/>
    <property type="project" value="InterPro"/>
</dbReference>
<keyword evidence="4" id="KW-1185">Reference proteome</keyword>
<feature type="domain" description="PAS" evidence="2">
    <location>
        <begin position="222"/>
        <end position="271"/>
    </location>
</feature>
<dbReference type="OrthoDB" id="9765776at2"/>
<gene>
    <name evidence="3" type="ORF">CDQ84_13520</name>
</gene>
<dbReference type="PROSITE" id="PS50112">
    <property type="entry name" value="PAS"/>
    <property type="match status" value="1"/>
</dbReference>
<dbReference type="Pfam" id="PF00989">
    <property type="entry name" value="PAS"/>
    <property type="match status" value="1"/>
</dbReference>
<evidence type="ECO:0000313" key="3">
    <source>
        <dbReference type="EMBL" id="PNT97333.1"/>
    </source>
</evidence>
<feature type="transmembrane region" description="Helical" evidence="1">
    <location>
        <begin position="6"/>
        <end position="24"/>
    </location>
</feature>
<evidence type="ECO:0000313" key="4">
    <source>
        <dbReference type="Proteomes" id="UP000236151"/>
    </source>
</evidence>
<dbReference type="InterPro" id="IPR035965">
    <property type="entry name" value="PAS-like_dom_sf"/>
</dbReference>
<dbReference type="InterPro" id="IPR000014">
    <property type="entry name" value="PAS"/>
</dbReference>
<keyword evidence="1" id="KW-1133">Transmembrane helix</keyword>
<dbReference type="EMBL" id="NIOJ01000038">
    <property type="protein sequence ID" value="PNT97333.1"/>
    <property type="molecule type" value="Genomic_DNA"/>
</dbReference>
<feature type="transmembrane region" description="Helical" evidence="1">
    <location>
        <begin position="180"/>
        <end position="203"/>
    </location>
</feature>
<dbReference type="AlphaFoldDB" id="A0A2K2F025"/>
<keyword evidence="1" id="KW-0472">Membrane</keyword>
<name>A0A2K2F025_9CLOT</name>
<comment type="caution">
    <text evidence="3">The sequence shown here is derived from an EMBL/GenBank/DDBJ whole genome shotgun (WGS) entry which is preliminary data.</text>
</comment>
<feature type="transmembrane region" description="Helical" evidence="1">
    <location>
        <begin position="60"/>
        <end position="79"/>
    </location>
</feature>
<sequence>MDLRTVMLMLTIGSFLFGLLLISFKFNKSNPQKVSFWITAKILQAAGSFMLYYRTSMFDGLTILANITLLLGCAYEAWAVRILSGKHVKNWLHLLTSIGIILVCLITIFLDKPYRSGLVFFLQSAFYFLPSLFLFAKSDKRFSMQLLLAICYCVTGSVFLLSAVICLGFPRYALSLSGNVIFGLIPGVSFCIFLISAFIMLMLAKERSDMQVAEIQKNLKKSEIRFQQIVETAIEGILIFDENYKITFANKNMASILGYTVEEMIGKSYVS</sequence>
<feature type="transmembrane region" description="Helical" evidence="1">
    <location>
        <begin position="91"/>
        <end position="110"/>
    </location>
</feature>
<feature type="transmembrane region" description="Helical" evidence="1">
    <location>
        <begin position="116"/>
        <end position="135"/>
    </location>
</feature>
<feature type="transmembrane region" description="Helical" evidence="1">
    <location>
        <begin position="147"/>
        <end position="174"/>
    </location>
</feature>
<dbReference type="KEGG" id="cthd:CDO33_12590"/>
<dbReference type="NCBIfam" id="TIGR00229">
    <property type="entry name" value="sensory_box"/>
    <property type="match status" value="1"/>
</dbReference>
<organism evidence="3 4">
    <name type="scientific">Clostridium thermosuccinogenes</name>
    <dbReference type="NCBI Taxonomy" id="84032"/>
    <lineage>
        <taxon>Bacteria</taxon>
        <taxon>Bacillati</taxon>
        <taxon>Bacillota</taxon>
        <taxon>Clostridia</taxon>
        <taxon>Eubacteriales</taxon>
        <taxon>Clostridiaceae</taxon>
        <taxon>Clostridium</taxon>
    </lineage>
</organism>
<evidence type="ECO:0000259" key="2">
    <source>
        <dbReference type="PROSITE" id="PS50112"/>
    </source>
</evidence>
<accession>A0A2K2F025</accession>
<protein>
    <submittedName>
        <fullName evidence="3">Diguanylate cyclase</fullName>
    </submittedName>
</protein>
<proteinExistence type="predicted"/>
<dbReference type="InterPro" id="IPR013767">
    <property type="entry name" value="PAS_fold"/>
</dbReference>
<reference evidence="3 4" key="1">
    <citation type="submission" date="2017-06" db="EMBL/GenBank/DDBJ databases">
        <title>Investigating the central metabolism of Clostridium thermosuccinogenes.</title>
        <authorList>
            <person name="Koendjbiharie J.G."/>
            <person name="van Kranenburg R."/>
        </authorList>
    </citation>
    <scope>NUCLEOTIDE SEQUENCE [LARGE SCALE GENOMIC DNA]</scope>
    <source>
        <strain evidence="3 4">DSM 5806</strain>
    </source>
</reference>
<feature type="transmembrane region" description="Helical" evidence="1">
    <location>
        <begin position="36"/>
        <end position="54"/>
    </location>
</feature>